<dbReference type="Gene3D" id="3.40.50.150">
    <property type="entry name" value="Vaccinia Virus protein VP39"/>
    <property type="match status" value="1"/>
</dbReference>
<organism evidence="2 3">
    <name type="scientific">Candidatus Muproteobacteria bacterium RBG_16_64_10</name>
    <dbReference type="NCBI Taxonomy" id="1817757"/>
    <lineage>
        <taxon>Bacteria</taxon>
        <taxon>Pseudomonadati</taxon>
        <taxon>Pseudomonadota</taxon>
        <taxon>Candidatus Muproteobacteria</taxon>
    </lineage>
</organism>
<dbReference type="InterPro" id="IPR013216">
    <property type="entry name" value="Methyltransf_11"/>
</dbReference>
<dbReference type="AlphaFoldDB" id="A0A1F6T646"/>
<comment type="caution">
    <text evidence="2">The sequence shown here is derived from an EMBL/GenBank/DDBJ whole genome shotgun (WGS) entry which is preliminary data.</text>
</comment>
<feature type="domain" description="Methyltransferase type 11" evidence="1">
    <location>
        <begin position="74"/>
        <end position="129"/>
    </location>
</feature>
<dbReference type="EMBL" id="MFSR01000023">
    <property type="protein sequence ID" value="OGI40505.1"/>
    <property type="molecule type" value="Genomic_DNA"/>
</dbReference>
<dbReference type="Proteomes" id="UP000179334">
    <property type="component" value="Unassembled WGS sequence"/>
</dbReference>
<sequence>MRDHHPDTALRERLSRWFDSPLGRSLQAFESHRLREVMPHLYGTVALQLGRVGRLDMLDACAAPTRALLDLVSGPNGLAVVRGRPEEIPFDTKSADVVLMPHTLDFCDDPHQVLREVSRVLRPEGHVVVLGFNPVSPWGFRRLLARHPRPVPWCGNFFRLARVKDWLSLLDFETTHGQMLYYRPPLMSESAMERLHFLDKMGDRWWPMMAAVYMVVAKKRVLGVTPMPLAWKDKKIVGRASAEPAVRGMVLRFQRRSTKSP</sequence>
<dbReference type="SUPFAM" id="SSF53335">
    <property type="entry name" value="S-adenosyl-L-methionine-dependent methyltransferases"/>
    <property type="match status" value="1"/>
</dbReference>
<evidence type="ECO:0000313" key="2">
    <source>
        <dbReference type="EMBL" id="OGI40505.1"/>
    </source>
</evidence>
<gene>
    <name evidence="2" type="ORF">A2V91_01510</name>
</gene>
<accession>A0A1F6T646</accession>
<dbReference type="Pfam" id="PF08241">
    <property type="entry name" value="Methyltransf_11"/>
    <property type="match status" value="1"/>
</dbReference>
<name>A0A1F6T646_9PROT</name>
<proteinExistence type="predicted"/>
<dbReference type="InterPro" id="IPR029063">
    <property type="entry name" value="SAM-dependent_MTases_sf"/>
</dbReference>
<dbReference type="GO" id="GO:0008757">
    <property type="term" value="F:S-adenosylmethionine-dependent methyltransferase activity"/>
    <property type="evidence" value="ECO:0007669"/>
    <property type="project" value="InterPro"/>
</dbReference>
<evidence type="ECO:0000259" key="1">
    <source>
        <dbReference type="Pfam" id="PF08241"/>
    </source>
</evidence>
<dbReference type="CDD" id="cd02440">
    <property type="entry name" value="AdoMet_MTases"/>
    <property type="match status" value="1"/>
</dbReference>
<evidence type="ECO:0000313" key="3">
    <source>
        <dbReference type="Proteomes" id="UP000179334"/>
    </source>
</evidence>
<reference evidence="2 3" key="1">
    <citation type="journal article" date="2016" name="Nat. Commun.">
        <title>Thousands of microbial genomes shed light on interconnected biogeochemical processes in an aquifer system.</title>
        <authorList>
            <person name="Anantharaman K."/>
            <person name="Brown C.T."/>
            <person name="Hug L.A."/>
            <person name="Sharon I."/>
            <person name="Castelle C.J."/>
            <person name="Probst A.J."/>
            <person name="Thomas B.C."/>
            <person name="Singh A."/>
            <person name="Wilkins M.J."/>
            <person name="Karaoz U."/>
            <person name="Brodie E.L."/>
            <person name="Williams K.H."/>
            <person name="Hubbard S.S."/>
            <person name="Banfield J.F."/>
        </authorList>
    </citation>
    <scope>NUCLEOTIDE SEQUENCE [LARGE SCALE GENOMIC DNA]</scope>
</reference>
<protein>
    <recommendedName>
        <fullName evidence="1">Methyltransferase type 11 domain-containing protein</fullName>
    </recommendedName>
</protein>